<keyword evidence="7" id="KW-0456">Lyase</keyword>
<evidence type="ECO:0000256" key="6">
    <source>
        <dbReference type="ARBA" id="ARBA00023125"/>
    </source>
</evidence>
<dbReference type="EMBL" id="CAFBLQ010000191">
    <property type="protein sequence ID" value="CAB4881848.1"/>
    <property type="molecule type" value="Genomic_DNA"/>
</dbReference>
<evidence type="ECO:0000313" key="8">
    <source>
        <dbReference type="EMBL" id="CAB4881848.1"/>
    </source>
</evidence>
<dbReference type="GO" id="GO:0008233">
    <property type="term" value="F:peptidase activity"/>
    <property type="evidence" value="ECO:0007669"/>
    <property type="project" value="UniProtKB-KW"/>
</dbReference>
<dbReference type="GO" id="GO:0016829">
    <property type="term" value="F:lyase activity"/>
    <property type="evidence" value="ECO:0007669"/>
    <property type="project" value="UniProtKB-KW"/>
</dbReference>
<dbReference type="PANTHER" id="PTHR13604:SF0">
    <property type="entry name" value="ABASIC SITE PROCESSING PROTEIN HMCES"/>
    <property type="match status" value="1"/>
</dbReference>
<dbReference type="Gene3D" id="3.90.1680.10">
    <property type="entry name" value="SOS response associated peptidase-like"/>
    <property type="match status" value="1"/>
</dbReference>
<keyword evidence="2" id="KW-0645">Protease</keyword>
<dbReference type="InterPro" id="IPR003738">
    <property type="entry name" value="SRAP"/>
</dbReference>
<reference evidence="8" key="1">
    <citation type="submission" date="2020-05" db="EMBL/GenBank/DDBJ databases">
        <authorList>
            <person name="Chiriac C."/>
            <person name="Salcher M."/>
            <person name="Ghai R."/>
            <person name="Kavagutti S V."/>
        </authorList>
    </citation>
    <scope>NUCLEOTIDE SEQUENCE</scope>
</reference>
<evidence type="ECO:0000256" key="1">
    <source>
        <dbReference type="ARBA" id="ARBA00008136"/>
    </source>
</evidence>
<dbReference type="PANTHER" id="PTHR13604">
    <property type="entry name" value="DC12-RELATED"/>
    <property type="match status" value="1"/>
</dbReference>
<dbReference type="InterPro" id="IPR036590">
    <property type="entry name" value="SRAP-like"/>
</dbReference>
<dbReference type="GO" id="GO:0006508">
    <property type="term" value="P:proteolysis"/>
    <property type="evidence" value="ECO:0007669"/>
    <property type="project" value="UniProtKB-KW"/>
</dbReference>
<evidence type="ECO:0000256" key="4">
    <source>
        <dbReference type="ARBA" id="ARBA00022801"/>
    </source>
</evidence>
<accession>A0A6J7EJH8</accession>
<dbReference type="AlphaFoldDB" id="A0A6J7EJH8"/>
<dbReference type="GO" id="GO:0003697">
    <property type="term" value="F:single-stranded DNA binding"/>
    <property type="evidence" value="ECO:0007669"/>
    <property type="project" value="InterPro"/>
</dbReference>
<keyword evidence="5" id="KW-0190">Covalent protein-DNA linkage</keyword>
<proteinExistence type="inferred from homology"/>
<keyword evidence="6" id="KW-0238">DNA-binding</keyword>
<name>A0A6J7EJH8_9ZZZZ</name>
<keyword evidence="4" id="KW-0378">Hydrolase</keyword>
<comment type="similarity">
    <text evidence="1">Belongs to the SOS response-associated peptidase family.</text>
</comment>
<sequence>MCGRFTLTGPGPQELRARFGIADDVPVAQRWNIAPGQQVLALTSGENGRPGGESLRWGLLPAWAKEAPGGRLLINARAETVAEKPSFRDALLRHRCLIPADGFYEWQPCSAGPKQPYWITRADHAPFAFAGLWATWRSDHGGPELRSCAIITTAASEQVLPIHDRMPAILNPQDEARWLDEELADDSALALLQPFAALEARTVSSAVNDARVDAPELVEPAPTAEHPAMDTLF</sequence>
<evidence type="ECO:0000256" key="5">
    <source>
        <dbReference type="ARBA" id="ARBA00023124"/>
    </source>
</evidence>
<evidence type="ECO:0000256" key="7">
    <source>
        <dbReference type="ARBA" id="ARBA00023239"/>
    </source>
</evidence>
<evidence type="ECO:0000256" key="3">
    <source>
        <dbReference type="ARBA" id="ARBA00022763"/>
    </source>
</evidence>
<gene>
    <name evidence="8" type="ORF">UFOPK3423_01423</name>
</gene>
<organism evidence="8">
    <name type="scientific">freshwater metagenome</name>
    <dbReference type="NCBI Taxonomy" id="449393"/>
    <lineage>
        <taxon>unclassified sequences</taxon>
        <taxon>metagenomes</taxon>
        <taxon>ecological metagenomes</taxon>
    </lineage>
</organism>
<keyword evidence="3" id="KW-0227">DNA damage</keyword>
<dbReference type="GO" id="GO:0106300">
    <property type="term" value="P:protein-DNA covalent cross-linking repair"/>
    <property type="evidence" value="ECO:0007669"/>
    <property type="project" value="InterPro"/>
</dbReference>
<dbReference type="SUPFAM" id="SSF143081">
    <property type="entry name" value="BB1717-like"/>
    <property type="match status" value="1"/>
</dbReference>
<protein>
    <submittedName>
        <fullName evidence="8">Unannotated protein</fullName>
    </submittedName>
</protein>
<dbReference type="Pfam" id="PF02586">
    <property type="entry name" value="SRAP"/>
    <property type="match status" value="1"/>
</dbReference>
<evidence type="ECO:0000256" key="2">
    <source>
        <dbReference type="ARBA" id="ARBA00022670"/>
    </source>
</evidence>